<name>R9AW83_9GAMM</name>
<organism evidence="1 2">
    <name type="scientific">Acinetobacter tandoii DSM 14970 = CIP 107469</name>
    <dbReference type="NCBI Taxonomy" id="1120927"/>
    <lineage>
        <taxon>Bacteria</taxon>
        <taxon>Pseudomonadati</taxon>
        <taxon>Pseudomonadota</taxon>
        <taxon>Gammaproteobacteria</taxon>
        <taxon>Moraxellales</taxon>
        <taxon>Moraxellaceae</taxon>
        <taxon>Acinetobacter</taxon>
    </lineage>
</organism>
<keyword evidence="2" id="KW-1185">Reference proteome</keyword>
<sequence>MNDWPYVYIKFLLSIAEPFHEYPGWSLGFSDSYMVLTEVRS</sequence>
<dbReference type="RefSeq" id="WP_016167366.1">
    <property type="nucleotide sequence ID" value="NZ_JHZG01000004.1"/>
</dbReference>
<dbReference type="PATRIC" id="fig|1120927.3.peg.2258"/>
<gene>
    <name evidence="1" type="ORF">I593_02325</name>
</gene>
<evidence type="ECO:0000313" key="1">
    <source>
        <dbReference type="EMBL" id="EOR06458.1"/>
    </source>
</evidence>
<reference evidence="1 2" key="1">
    <citation type="submission" date="2013-03" db="EMBL/GenBank/DDBJ databases">
        <title>The Genome Sequence of Acinetobacter tandoii CIP 107469.</title>
        <authorList>
            <consortium name="The Broad Institute Genome Sequencing Platform"/>
            <consortium name="The Broad Institute Genome Sequencing Center for Infectious Disease"/>
            <person name="Cerqueira G."/>
            <person name="Feldgarden M."/>
            <person name="Courvalin P."/>
            <person name="Perichon B."/>
            <person name="Grillot-Courvalin C."/>
            <person name="Clermont D."/>
            <person name="Rocha E."/>
            <person name="Yoon E.-J."/>
            <person name="Nemec A."/>
            <person name="Walker B."/>
            <person name="Young S.K."/>
            <person name="Zeng Q."/>
            <person name="Gargeya S."/>
            <person name="Fitzgerald M."/>
            <person name="Haas B."/>
            <person name="Abouelleil A."/>
            <person name="Alvarado L."/>
            <person name="Arachchi H.M."/>
            <person name="Berlin A.M."/>
            <person name="Chapman S.B."/>
            <person name="Dewar J."/>
            <person name="Goldberg J."/>
            <person name="Griggs A."/>
            <person name="Gujja S."/>
            <person name="Hansen M."/>
            <person name="Howarth C."/>
            <person name="Imamovic A."/>
            <person name="Larimer J."/>
            <person name="McCowan C."/>
            <person name="Murphy C."/>
            <person name="Neiman D."/>
            <person name="Pearson M."/>
            <person name="Priest M."/>
            <person name="Roberts A."/>
            <person name="Saif S."/>
            <person name="Shea T."/>
            <person name="Sisk P."/>
            <person name="Sykes S."/>
            <person name="Wortman J."/>
            <person name="Nusbaum C."/>
            <person name="Birren B."/>
        </authorList>
    </citation>
    <scope>NUCLEOTIDE SEQUENCE [LARGE SCALE GENOMIC DNA]</scope>
    <source>
        <strain evidence="1 2">CIP 107469</strain>
    </source>
</reference>
<dbReference type="Proteomes" id="UP000016201">
    <property type="component" value="Unassembled WGS sequence"/>
</dbReference>
<dbReference type="AlphaFoldDB" id="R9AW83"/>
<proteinExistence type="predicted"/>
<evidence type="ECO:0000313" key="2">
    <source>
        <dbReference type="Proteomes" id="UP000016201"/>
    </source>
</evidence>
<comment type="caution">
    <text evidence="1">The sequence shown here is derived from an EMBL/GenBank/DDBJ whole genome shotgun (WGS) entry which is preliminary data.</text>
</comment>
<protein>
    <submittedName>
        <fullName evidence="1">Uncharacterized protein</fullName>
    </submittedName>
</protein>
<dbReference type="EMBL" id="AQFM01000039">
    <property type="protein sequence ID" value="EOR06458.1"/>
    <property type="molecule type" value="Genomic_DNA"/>
</dbReference>
<accession>R9AW83</accession>